<feature type="binding site" evidence="12">
    <location>
        <position position="41"/>
    </location>
    <ligand>
        <name>ATP</name>
        <dbReference type="ChEBI" id="CHEBI:30616"/>
    </ligand>
</feature>
<dbReference type="Proteomes" id="UP001165289">
    <property type="component" value="Unassembled WGS sequence"/>
</dbReference>
<dbReference type="FunFam" id="1.10.510.10:FF:000571">
    <property type="entry name" value="Maternal embryonic leucine zipper kinase"/>
    <property type="match status" value="1"/>
</dbReference>
<keyword evidence="7 15" id="KW-0418">Kinase</keyword>
<sequence length="469" mass="53837">MDKDISEFYGKYHINEELGQGRFSVVKRCTLKCTEKSFAMKIVKNPSEYDKKNLKKETDILLQLEHKHIVRIHDFFTNSSQSFIILDYLSGGDLFEEIIKHSYYSERDASTCIQQVLEAVEYCHSIGIIHRDLKPENLLLSQSKGIWIKIVDFGLAVQLDKYERFWFGFAGTMSYLSPEIINRIDYGKGVDIWACGVILYILLCGYPPFANEDQRELFGSITSGKYEFHSPEWDTVTPKARDIIQSMLTMDQDNRPTASSLLTHPWVRERMNIAGTENREETIGALRRFIAKRKLKNTVQSIMTINRGSIDGIGQRLDSSKPVSHVPLRIQPAINRESVDHTRLSVDSTDDINKRILDLTHKIINLETNEYLDCKKSTEFRVGIPCIITARDKPLNESTSSTHSHKHSILHPIFHTLSQDAVCVAYIHVCTNYSDSCAVHTNVKSFKETRVWQRIGTDWVCLHCHSSET</sequence>
<evidence type="ECO:0000256" key="1">
    <source>
        <dbReference type="ARBA" id="ARBA00005354"/>
    </source>
</evidence>
<dbReference type="EC" id="2.7.11.17" evidence="2"/>
<dbReference type="GO" id="GO:0005516">
    <property type="term" value="F:calmodulin binding"/>
    <property type="evidence" value="ECO:0007669"/>
    <property type="project" value="UniProtKB-KW"/>
</dbReference>
<dbReference type="Gene3D" id="3.10.450.50">
    <property type="match status" value="1"/>
</dbReference>
<keyword evidence="9" id="KW-0112">Calmodulin-binding</keyword>
<dbReference type="InterPro" id="IPR032710">
    <property type="entry name" value="NTF2-like_dom_sf"/>
</dbReference>
<dbReference type="AlphaFoldDB" id="A0AAV7JTH3"/>
<evidence type="ECO:0000256" key="2">
    <source>
        <dbReference type="ARBA" id="ARBA00012434"/>
    </source>
</evidence>
<evidence type="ECO:0000256" key="4">
    <source>
        <dbReference type="ARBA" id="ARBA00022553"/>
    </source>
</evidence>
<dbReference type="EMBL" id="JAKMXF010000300">
    <property type="protein sequence ID" value="KAI6652087.1"/>
    <property type="molecule type" value="Genomic_DNA"/>
</dbReference>
<reference evidence="15 16" key="1">
    <citation type="journal article" date="2023" name="BMC Biol.">
        <title>The compact genome of the sponge Oopsacas minuta (Hexactinellida) is lacking key metazoan core genes.</title>
        <authorList>
            <person name="Santini S."/>
            <person name="Schenkelaars Q."/>
            <person name="Jourda C."/>
            <person name="Duchesne M."/>
            <person name="Belahbib H."/>
            <person name="Rocher C."/>
            <person name="Selva M."/>
            <person name="Riesgo A."/>
            <person name="Vervoort M."/>
            <person name="Leys S.P."/>
            <person name="Kodjabachian L."/>
            <person name="Le Bivic A."/>
            <person name="Borchiellini C."/>
            <person name="Claverie J.M."/>
            <person name="Renard E."/>
        </authorList>
    </citation>
    <scope>NUCLEOTIDE SEQUENCE [LARGE SCALE GENOMIC DNA]</scope>
    <source>
        <strain evidence="15">SPO-2</strain>
    </source>
</reference>
<evidence type="ECO:0000256" key="3">
    <source>
        <dbReference type="ARBA" id="ARBA00022527"/>
    </source>
</evidence>
<dbReference type="SUPFAM" id="SSF54427">
    <property type="entry name" value="NTF2-like"/>
    <property type="match status" value="1"/>
</dbReference>
<comment type="caution">
    <text evidence="15">The sequence shown here is derived from an EMBL/GenBank/DDBJ whole genome shotgun (WGS) entry which is preliminary data.</text>
</comment>
<dbReference type="GO" id="GO:0004683">
    <property type="term" value="F:calcium/calmodulin-dependent protein kinase activity"/>
    <property type="evidence" value="ECO:0007669"/>
    <property type="project" value="UniProtKB-EC"/>
</dbReference>
<keyword evidence="8 12" id="KW-0067">ATP-binding</keyword>
<keyword evidence="6 12" id="KW-0547">Nucleotide-binding</keyword>
<evidence type="ECO:0000313" key="16">
    <source>
        <dbReference type="Proteomes" id="UP001165289"/>
    </source>
</evidence>
<dbReference type="PROSITE" id="PS00108">
    <property type="entry name" value="PROTEIN_KINASE_ST"/>
    <property type="match status" value="1"/>
</dbReference>
<organism evidence="15 16">
    <name type="scientific">Oopsacas minuta</name>
    <dbReference type="NCBI Taxonomy" id="111878"/>
    <lineage>
        <taxon>Eukaryota</taxon>
        <taxon>Metazoa</taxon>
        <taxon>Porifera</taxon>
        <taxon>Hexactinellida</taxon>
        <taxon>Hexasterophora</taxon>
        <taxon>Lyssacinosida</taxon>
        <taxon>Leucopsacidae</taxon>
        <taxon>Oopsacas</taxon>
    </lineage>
</organism>
<evidence type="ECO:0000256" key="13">
    <source>
        <dbReference type="RuleBase" id="RU000304"/>
    </source>
</evidence>
<feature type="domain" description="Protein kinase" evidence="14">
    <location>
        <begin position="12"/>
        <end position="267"/>
    </location>
</feature>
<evidence type="ECO:0000256" key="6">
    <source>
        <dbReference type="ARBA" id="ARBA00022741"/>
    </source>
</evidence>
<evidence type="ECO:0000256" key="8">
    <source>
        <dbReference type="ARBA" id="ARBA00022840"/>
    </source>
</evidence>
<dbReference type="InterPro" id="IPR011009">
    <property type="entry name" value="Kinase-like_dom_sf"/>
</dbReference>
<evidence type="ECO:0000256" key="12">
    <source>
        <dbReference type="PROSITE-ProRule" id="PRU10141"/>
    </source>
</evidence>
<dbReference type="InterPro" id="IPR017441">
    <property type="entry name" value="Protein_kinase_ATP_BS"/>
</dbReference>
<dbReference type="PROSITE" id="PS50011">
    <property type="entry name" value="PROTEIN_KINASE_DOM"/>
    <property type="match status" value="1"/>
</dbReference>
<name>A0AAV7JTH3_9METZ</name>
<keyword evidence="3 13" id="KW-0723">Serine/threonine-protein kinase</keyword>
<comment type="similarity">
    <text evidence="1">Belongs to the protein kinase superfamily. CAMK Ser/Thr protein kinase family. CaMK subfamily.</text>
</comment>
<dbReference type="InterPro" id="IPR000719">
    <property type="entry name" value="Prot_kinase_dom"/>
</dbReference>
<keyword evidence="5" id="KW-0808">Transferase</keyword>
<dbReference type="SMART" id="SM00220">
    <property type="entry name" value="S_TKc"/>
    <property type="match status" value="1"/>
</dbReference>
<evidence type="ECO:0000259" key="14">
    <source>
        <dbReference type="PROSITE" id="PS50011"/>
    </source>
</evidence>
<evidence type="ECO:0000256" key="5">
    <source>
        <dbReference type="ARBA" id="ARBA00022679"/>
    </source>
</evidence>
<dbReference type="PROSITE" id="PS00107">
    <property type="entry name" value="PROTEIN_KINASE_ATP"/>
    <property type="match status" value="1"/>
</dbReference>
<protein>
    <recommendedName>
        <fullName evidence="2">calcium/calmodulin-dependent protein kinase</fullName>
        <ecNumber evidence="2">2.7.11.17</ecNumber>
    </recommendedName>
</protein>
<comment type="catalytic activity">
    <reaction evidence="11">
        <text>L-seryl-[protein] + ATP = O-phospho-L-seryl-[protein] + ADP + H(+)</text>
        <dbReference type="Rhea" id="RHEA:17989"/>
        <dbReference type="Rhea" id="RHEA-COMP:9863"/>
        <dbReference type="Rhea" id="RHEA-COMP:11604"/>
        <dbReference type="ChEBI" id="CHEBI:15378"/>
        <dbReference type="ChEBI" id="CHEBI:29999"/>
        <dbReference type="ChEBI" id="CHEBI:30616"/>
        <dbReference type="ChEBI" id="CHEBI:83421"/>
        <dbReference type="ChEBI" id="CHEBI:456216"/>
        <dbReference type="EC" id="2.7.11.17"/>
    </reaction>
</comment>
<evidence type="ECO:0000256" key="7">
    <source>
        <dbReference type="ARBA" id="ARBA00022777"/>
    </source>
</evidence>
<dbReference type="Pfam" id="PF00069">
    <property type="entry name" value="Pkinase"/>
    <property type="match status" value="1"/>
</dbReference>
<dbReference type="SUPFAM" id="SSF56112">
    <property type="entry name" value="Protein kinase-like (PK-like)"/>
    <property type="match status" value="1"/>
</dbReference>
<proteinExistence type="inferred from homology"/>
<comment type="catalytic activity">
    <reaction evidence="10">
        <text>L-threonyl-[protein] + ATP = O-phospho-L-threonyl-[protein] + ADP + H(+)</text>
        <dbReference type="Rhea" id="RHEA:46608"/>
        <dbReference type="Rhea" id="RHEA-COMP:11060"/>
        <dbReference type="Rhea" id="RHEA-COMP:11605"/>
        <dbReference type="ChEBI" id="CHEBI:15378"/>
        <dbReference type="ChEBI" id="CHEBI:30013"/>
        <dbReference type="ChEBI" id="CHEBI:30616"/>
        <dbReference type="ChEBI" id="CHEBI:61977"/>
        <dbReference type="ChEBI" id="CHEBI:456216"/>
        <dbReference type="EC" id="2.7.11.17"/>
    </reaction>
</comment>
<evidence type="ECO:0000256" key="9">
    <source>
        <dbReference type="ARBA" id="ARBA00022860"/>
    </source>
</evidence>
<dbReference type="InterPro" id="IPR008271">
    <property type="entry name" value="Ser/Thr_kinase_AS"/>
</dbReference>
<dbReference type="PANTHER" id="PTHR24347">
    <property type="entry name" value="SERINE/THREONINE-PROTEIN KINASE"/>
    <property type="match status" value="1"/>
</dbReference>
<dbReference type="GO" id="GO:0005524">
    <property type="term" value="F:ATP binding"/>
    <property type="evidence" value="ECO:0007669"/>
    <property type="project" value="UniProtKB-UniRule"/>
</dbReference>
<evidence type="ECO:0000313" key="15">
    <source>
        <dbReference type="EMBL" id="KAI6652087.1"/>
    </source>
</evidence>
<keyword evidence="4" id="KW-0597">Phosphoprotein</keyword>
<dbReference type="Pfam" id="PF08332">
    <property type="entry name" value="CaMKII_AD"/>
    <property type="match status" value="1"/>
</dbReference>
<keyword evidence="16" id="KW-1185">Reference proteome</keyword>
<dbReference type="Gene3D" id="3.30.200.20">
    <property type="entry name" value="Phosphorylase Kinase, domain 1"/>
    <property type="match status" value="1"/>
</dbReference>
<evidence type="ECO:0000256" key="10">
    <source>
        <dbReference type="ARBA" id="ARBA00047307"/>
    </source>
</evidence>
<accession>A0AAV7JTH3</accession>
<gene>
    <name evidence="15" type="ORF">LOD99_4632</name>
</gene>
<evidence type="ECO:0000256" key="11">
    <source>
        <dbReference type="ARBA" id="ARBA00047430"/>
    </source>
</evidence>
<dbReference type="Gene3D" id="1.10.510.10">
    <property type="entry name" value="Transferase(Phosphotransferase) domain 1"/>
    <property type="match status" value="1"/>
</dbReference>
<dbReference type="InterPro" id="IPR013543">
    <property type="entry name" value="Ca/CaM-dep_prot_kinase-assoc"/>
</dbReference>